<evidence type="ECO:0000256" key="1">
    <source>
        <dbReference type="ARBA" id="ARBA00004123"/>
    </source>
</evidence>
<evidence type="ECO:0000313" key="9">
    <source>
        <dbReference type="EMBL" id="VDP66769.1"/>
    </source>
</evidence>
<keyword evidence="4" id="KW-0238">DNA-binding</keyword>
<dbReference type="GO" id="GO:0005634">
    <property type="term" value="C:nucleus"/>
    <property type="evidence" value="ECO:0007669"/>
    <property type="project" value="UniProtKB-SubCell"/>
</dbReference>
<dbReference type="InterPro" id="IPR036096">
    <property type="entry name" value="Ataxin_AXH_dom_sf"/>
</dbReference>
<sequence>MSSDFKLFPAAIFSSFTSQMHKKLSFDARKDQPFFVHTLGWSSIDPCATWKLWGLVCRQLMVDDICLVLIRQLGPSKKSRSQTVPPQTGALPFTEQAVTISHRDRTE</sequence>
<evidence type="ECO:0000256" key="6">
    <source>
        <dbReference type="ARBA" id="ARBA00023242"/>
    </source>
</evidence>
<evidence type="ECO:0000313" key="11">
    <source>
        <dbReference type="WBParaSite" id="ECPE_0000254901-mRNA-1"/>
    </source>
</evidence>
<keyword evidence="6" id="KW-0539">Nucleus</keyword>
<evidence type="ECO:0000313" key="10">
    <source>
        <dbReference type="Proteomes" id="UP000272942"/>
    </source>
</evidence>
<proteinExistence type="predicted"/>
<keyword evidence="10" id="KW-1185">Reference proteome</keyword>
<dbReference type="PROSITE" id="PS51148">
    <property type="entry name" value="AXH"/>
    <property type="match status" value="1"/>
</dbReference>
<keyword evidence="2" id="KW-0678">Repressor</keyword>
<dbReference type="OrthoDB" id="6244403at2759"/>
<dbReference type="PANTHER" id="PTHR13392:SF13">
    <property type="entry name" value="AXH DOMAIN-CONTAINING PROTEIN"/>
    <property type="match status" value="1"/>
</dbReference>
<dbReference type="GO" id="GO:0006355">
    <property type="term" value="P:regulation of DNA-templated transcription"/>
    <property type="evidence" value="ECO:0007669"/>
    <property type="project" value="InterPro"/>
</dbReference>
<protein>
    <submittedName>
        <fullName evidence="11">AXH domain-containing protein</fullName>
    </submittedName>
</protein>
<dbReference type="SUPFAM" id="SSF102031">
    <property type="entry name" value="AXH domain"/>
    <property type="match status" value="1"/>
</dbReference>
<evidence type="ECO:0000256" key="4">
    <source>
        <dbReference type="ARBA" id="ARBA00023125"/>
    </source>
</evidence>
<reference evidence="9 10" key="2">
    <citation type="submission" date="2018-11" db="EMBL/GenBank/DDBJ databases">
        <authorList>
            <consortium name="Pathogen Informatics"/>
        </authorList>
    </citation>
    <scope>NUCLEOTIDE SEQUENCE [LARGE SCALE GENOMIC DNA]</scope>
    <source>
        <strain evidence="9 10">Egypt</strain>
    </source>
</reference>
<dbReference type="EMBL" id="UZAN01039688">
    <property type="protein sequence ID" value="VDP66769.1"/>
    <property type="molecule type" value="Genomic_DNA"/>
</dbReference>
<dbReference type="Pfam" id="PF08517">
    <property type="entry name" value="AXH"/>
    <property type="match status" value="1"/>
</dbReference>
<comment type="subcellular location">
    <subcellularLocation>
        <location evidence="1">Nucleus</location>
    </subcellularLocation>
</comment>
<name>A0A183A6G4_9TREM</name>
<dbReference type="AlphaFoldDB" id="A0A183A6G4"/>
<dbReference type="InterPro" id="IPR003652">
    <property type="entry name" value="Ataxin_AXH_dom"/>
</dbReference>
<dbReference type="Proteomes" id="UP000272942">
    <property type="component" value="Unassembled WGS sequence"/>
</dbReference>
<dbReference type="InterPro" id="IPR043404">
    <property type="entry name" value="ATAXIN1-like"/>
</dbReference>
<evidence type="ECO:0000256" key="2">
    <source>
        <dbReference type="ARBA" id="ARBA00022491"/>
    </source>
</evidence>
<dbReference type="WBParaSite" id="ECPE_0000254901-mRNA-1">
    <property type="protein sequence ID" value="ECPE_0000254901-mRNA-1"/>
    <property type="gene ID" value="ECPE_0000254901"/>
</dbReference>
<evidence type="ECO:0000259" key="8">
    <source>
        <dbReference type="PROSITE" id="PS51148"/>
    </source>
</evidence>
<keyword evidence="5" id="KW-0804">Transcription</keyword>
<reference evidence="11" key="1">
    <citation type="submission" date="2016-06" db="UniProtKB">
        <authorList>
            <consortium name="WormBaseParasite"/>
        </authorList>
    </citation>
    <scope>IDENTIFICATION</scope>
</reference>
<gene>
    <name evidence="9" type="ORF">ECPE_LOCUS2549</name>
</gene>
<organism evidence="11">
    <name type="scientific">Echinostoma caproni</name>
    <dbReference type="NCBI Taxonomy" id="27848"/>
    <lineage>
        <taxon>Eukaryota</taxon>
        <taxon>Metazoa</taxon>
        <taxon>Spiralia</taxon>
        <taxon>Lophotrochozoa</taxon>
        <taxon>Platyhelminthes</taxon>
        <taxon>Trematoda</taxon>
        <taxon>Digenea</taxon>
        <taxon>Plagiorchiida</taxon>
        <taxon>Echinostomata</taxon>
        <taxon>Echinostomatoidea</taxon>
        <taxon>Echinostomatidae</taxon>
        <taxon>Echinostoma</taxon>
    </lineage>
</organism>
<evidence type="ECO:0000256" key="7">
    <source>
        <dbReference type="SAM" id="MobiDB-lite"/>
    </source>
</evidence>
<feature type="domain" description="AXH" evidence="8">
    <location>
        <begin position="1"/>
        <end position="77"/>
    </location>
</feature>
<dbReference type="PANTHER" id="PTHR13392">
    <property type="entry name" value="ATAXIN 1"/>
    <property type="match status" value="1"/>
</dbReference>
<keyword evidence="3" id="KW-0805">Transcription regulation</keyword>
<dbReference type="GO" id="GO:0003677">
    <property type="term" value="F:DNA binding"/>
    <property type="evidence" value="ECO:0007669"/>
    <property type="project" value="UniProtKB-KW"/>
</dbReference>
<feature type="region of interest" description="Disordered" evidence="7">
    <location>
        <begin position="75"/>
        <end position="107"/>
    </location>
</feature>
<dbReference type="GO" id="GO:0003723">
    <property type="term" value="F:RNA binding"/>
    <property type="evidence" value="ECO:0007669"/>
    <property type="project" value="InterPro"/>
</dbReference>
<evidence type="ECO:0000256" key="5">
    <source>
        <dbReference type="ARBA" id="ARBA00023163"/>
    </source>
</evidence>
<accession>A0A183A6G4</accession>
<evidence type="ECO:0000256" key="3">
    <source>
        <dbReference type="ARBA" id="ARBA00023015"/>
    </source>
</evidence>